<dbReference type="InterPro" id="IPR050624">
    <property type="entry name" value="HTH-type_Tx_Regulator"/>
</dbReference>
<dbReference type="Gene3D" id="1.10.357.10">
    <property type="entry name" value="Tetracycline Repressor, domain 2"/>
    <property type="match status" value="1"/>
</dbReference>
<feature type="domain" description="HTH tetR-type" evidence="2">
    <location>
        <begin position="4"/>
        <end position="64"/>
    </location>
</feature>
<dbReference type="Pfam" id="PF00440">
    <property type="entry name" value="TetR_N"/>
    <property type="match status" value="1"/>
</dbReference>
<dbReference type="GO" id="GO:0003677">
    <property type="term" value="F:DNA binding"/>
    <property type="evidence" value="ECO:0007669"/>
    <property type="project" value="UniProtKB-KW"/>
</dbReference>
<organism evidence="3">
    <name type="scientific">bioreactor metagenome</name>
    <dbReference type="NCBI Taxonomy" id="1076179"/>
    <lineage>
        <taxon>unclassified sequences</taxon>
        <taxon>metagenomes</taxon>
        <taxon>ecological metagenomes</taxon>
    </lineage>
</organism>
<evidence type="ECO:0000259" key="2">
    <source>
        <dbReference type="PROSITE" id="PS50977"/>
    </source>
</evidence>
<reference evidence="3" key="1">
    <citation type="submission" date="2019-08" db="EMBL/GenBank/DDBJ databases">
        <authorList>
            <person name="Kucharzyk K."/>
            <person name="Murdoch R.W."/>
            <person name="Higgins S."/>
            <person name="Loffler F."/>
        </authorList>
    </citation>
    <scope>NUCLEOTIDE SEQUENCE</scope>
</reference>
<dbReference type="InterPro" id="IPR009057">
    <property type="entry name" value="Homeodomain-like_sf"/>
</dbReference>
<comment type="caution">
    <text evidence="3">The sequence shown here is derived from an EMBL/GenBank/DDBJ whole genome shotgun (WGS) entry which is preliminary data.</text>
</comment>
<dbReference type="PROSITE" id="PS50977">
    <property type="entry name" value="HTH_TETR_2"/>
    <property type="match status" value="1"/>
</dbReference>
<dbReference type="SUPFAM" id="SSF46689">
    <property type="entry name" value="Homeodomain-like"/>
    <property type="match status" value="1"/>
</dbReference>
<protein>
    <recommendedName>
        <fullName evidence="2">HTH tetR-type domain-containing protein</fullName>
    </recommendedName>
</protein>
<sequence>MKEEDTRERILNAAREVFSKKGYAGSTTKEISLVAEVAEITLFRHFETKNNLFCETISKFIVKPMLNFNSLQINSEQVIQRIIEERTYTLRKNKDLFICTIYEAQYNEEIKEMLKSIFSKVFYELMNFMKDGCEKPCEKSIEYMAQIILLNIVGLIIFESLTGSDTFKDANKLYETIKALV</sequence>
<name>A0A644WEX1_9ZZZZ</name>
<dbReference type="PANTHER" id="PTHR43479:SF11">
    <property type="entry name" value="ACREF_ENVCD OPERON REPRESSOR-RELATED"/>
    <property type="match status" value="1"/>
</dbReference>
<evidence type="ECO:0000256" key="1">
    <source>
        <dbReference type="ARBA" id="ARBA00023125"/>
    </source>
</evidence>
<accession>A0A644WEX1</accession>
<dbReference type="PRINTS" id="PR00455">
    <property type="entry name" value="HTHTETR"/>
</dbReference>
<proteinExistence type="predicted"/>
<keyword evidence="1" id="KW-0238">DNA-binding</keyword>
<dbReference type="PANTHER" id="PTHR43479">
    <property type="entry name" value="ACREF/ENVCD OPERON REPRESSOR-RELATED"/>
    <property type="match status" value="1"/>
</dbReference>
<evidence type="ECO:0000313" key="3">
    <source>
        <dbReference type="EMBL" id="MPM02312.1"/>
    </source>
</evidence>
<gene>
    <name evidence="3" type="ORF">SDC9_48557</name>
</gene>
<dbReference type="EMBL" id="VSSQ01000859">
    <property type="protein sequence ID" value="MPM02312.1"/>
    <property type="molecule type" value="Genomic_DNA"/>
</dbReference>
<dbReference type="InterPro" id="IPR001647">
    <property type="entry name" value="HTH_TetR"/>
</dbReference>
<dbReference type="AlphaFoldDB" id="A0A644WEX1"/>